<dbReference type="PANTHER" id="PTHR28511:SF1">
    <property type="entry name" value="ENDONUCLEASE V"/>
    <property type="match status" value="1"/>
</dbReference>
<dbReference type="Gene3D" id="3.30.2170.10">
    <property type="entry name" value="archaeoglobus fulgidus dsm 4304 superfamily"/>
    <property type="match status" value="1"/>
</dbReference>
<keyword evidence="5" id="KW-0378">Hydrolase</keyword>
<reference evidence="9" key="1">
    <citation type="submission" date="2016-06" db="UniProtKB">
        <authorList>
            <consortium name="WormBaseParasite"/>
        </authorList>
    </citation>
    <scope>IDENTIFICATION</scope>
</reference>
<dbReference type="GO" id="GO:0006281">
    <property type="term" value="P:DNA repair"/>
    <property type="evidence" value="ECO:0007669"/>
    <property type="project" value="InterPro"/>
</dbReference>
<dbReference type="OrthoDB" id="20018at2759"/>
<dbReference type="PANTHER" id="PTHR28511">
    <property type="entry name" value="ENDONUCLEASE V"/>
    <property type="match status" value="1"/>
</dbReference>
<gene>
    <name evidence="7" type="ORF">ECPE_LOCUS17716</name>
</gene>
<proteinExistence type="predicted"/>
<dbReference type="Pfam" id="PF04493">
    <property type="entry name" value="Endonuclease_5"/>
    <property type="match status" value="1"/>
</dbReference>
<protein>
    <submittedName>
        <fullName evidence="9">Endonuclease V</fullName>
    </submittedName>
</protein>
<name>A0A183BET1_9TREM</name>
<accession>A0A183BET1</accession>
<keyword evidence="4" id="KW-0255">Endonuclease</keyword>
<evidence type="ECO:0000256" key="3">
    <source>
        <dbReference type="ARBA" id="ARBA00022722"/>
    </source>
</evidence>
<evidence type="ECO:0000256" key="6">
    <source>
        <dbReference type="SAM" id="MobiDB-lite"/>
    </source>
</evidence>
<keyword evidence="2" id="KW-0963">Cytoplasm</keyword>
<evidence type="ECO:0000313" key="7">
    <source>
        <dbReference type="EMBL" id="VDP95024.1"/>
    </source>
</evidence>
<evidence type="ECO:0000256" key="1">
    <source>
        <dbReference type="ARBA" id="ARBA00004496"/>
    </source>
</evidence>
<feature type="region of interest" description="Disordered" evidence="6">
    <location>
        <begin position="56"/>
        <end position="80"/>
    </location>
</feature>
<evidence type="ECO:0000256" key="5">
    <source>
        <dbReference type="ARBA" id="ARBA00022801"/>
    </source>
</evidence>
<evidence type="ECO:0000256" key="2">
    <source>
        <dbReference type="ARBA" id="ARBA00022490"/>
    </source>
</evidence>
<dbReference type="WBParaSite" id="ECPE_0001776101-mRNA-1">
    <property type="protein sequence ID" value="ECPE_0001776101-mRNA-1"/>
    <property type="gene ID" value="ECPE_0001776101"/>
</dbReference>
<evidence type="ECO:0000256" key="4">
    <source>
        <dbReference type="ARBA" id="ARBA00022759"/>
    </source>
</evidence>
<dbReference type="Proteomes" id="UP000272942">
    <property type="component" value="Unassembled WGS sequence"/>
</dbReference>
<organism evidence="9">
    <name type="scientific">Echinostoma caproni</name>
    <dbReference type="NCBI Taxonomy" id="27848"/>
    <lineage>
        <taxon>Eukaryota</taxon>
        <taxon>Metazoa</taxon>
        <taxon>Spiralia</taxon>
        <taxon>Lophotrochozoa</taxon>
        <taxon>Platyhelminthes</taxon>
        <taxon>Trematoda</taxon>
        <taxon>Digenea</taxon>
        <taxon>Plagiorchiida</taxon>
        <taxon>Echinostomata</taxon>
        <taxon>Echinostomatoidea</taxon>
        <taxon>Echinostomatidae</taxon>
        <taxon>Echinostoma</taxon>
    </lineage>
</organism>
<comment type="subcellular location">
    <subcellularLocation>
        <location evidence="1">Cytoplasm</location>
    </subcellularLocation>
</comment>
<evidence type="ECO:0000313" key="8">
    <source>
        <dbReference type="Proteomes" id="UP000272942"/>
    </source>
</evidence>
<keyword evidence="3" id="KW-0540">Nuclease</keyword>
<dbReference type="GO" id="GO:0016891">
    <property type="term" value="F:RNA endonuclease activity producing 5'-phosphomonoesters, hydrolytic mechanism"/>
    <property type="evidence" value="ECO:0007669"/>
    <property type="project" value="TreeGrafter"/>
</dbReference>
<keyword evidence="8" id="KW-1185">Reference proteome</keyword>
<sequence>MLNTNQSSNPVYVSPGHLISLETACEIVLRMSKFRTPEPTRLADQISRKKIRQIDENNTQRAGVPGDLFDNVMEDDDVDD</sequence>
<dbReference type="GO" id="GO:0005737">
    <property type="term" value="C:cytoplasm"/>
    <property type="evidence" value="ECO:0007669"/>
    <property type="project" value="UniProtKB-SubCell"/>
</dbReference>
<evidence type="ECO:0000313" key="9">
    <source>
        <dbReference type="WBParaSite" id="ECPE_0001776101-mRNA-1"/>
    </source>
</evidence>
<dbReference type="InterPro" id="IPR007581">
    <property type="entry name" value="Endonuclease-V"/>
</dbReference>
<reference evidence="7 8" key="2">
    <citation type="submission" date="2018-11" db="EMBL/GenBank/DDBJ databases">
        <authorList>
            <consortium name="Pathogen Informatics"/>
        </authorList>
    </citation>
    <scope>NUCLEOTIDE SEQUENCE [LARGE SCALE GENOMIC DNA]</scope>
    <source>
        <strain evidence="7 8">Egypt</strain>
    </source>
</reference>
<dbReference type="EMBL" id="UZAN01071019">
    <property type="protein sequence ID" value="VDP95024.1"/>
    <property type="molecule type" value="Genomic_DNA"/>
</dbReference>
<dbReference type="GO" id="GO:0003727">
    <property type="term" value="F:single-stranded RNA binding"/>
    <property type="evidence" value="ECO:0007669"/>
    <property type="project" value="TreeGrafter"/>
</dbReference>
<dbReference type="AlphaFoldDB" id="A0A183BET1"/>